<evidence type="ECO:0000256" key="3">
    <source>
        <dbReference type="ARBA" id="ARBA00012461"/>
    </source>
</evidence>
<gene>
    <name evidence="11" type="primary">rfbA</name>
    <name evidence="11" type="ORF">GTQ45_01135</name>
</gene>
<dbReference type="InterPro" id="IPR005907">
    <property type="entry name" value="G1P_thy_trans_s"/>
</dbReference>
<organism evidence="11 12">
    <name type="scientific">Pyruvatibacter mobilis</name>
    <dbReference type="NCBI Taxonomy" id="1712261"/>
    <lineage>
        <taxon>Bacteria</taxon>
        <taxon>Pseudomonadati</taxon>
        <taxon>Pseudomonadota</taxon>
        <taxon>Alphaproteobacteria</taxon>
        <taxon>Hyphomicrobiales</taxon>
        <taxon>Parvibaculaceae</taxon>
        <taxon>Pyruvatibacter</taxon>
    </lineage>
</organism>
<keyword evidence="6 9" id="KW-0479">Metal-binding</keyword>
<evidence type="ECO:0000313" key="11">
    <source>
        <dbReference type="EMBL" id="NBG94331.1"/>
    </source>
</evidence>
<dbReference type="Pfam" id="PF00483">
    <property type="entry name" value="NTP_transferase"/>
    <property type="match status" value="1"/>
</dbReference>
<evidence type="ECO:0000256" key="5">
    <source>
        <dbReference type="ARBA" id="ARBA00022695"/>
    </source>
</evidence>
<dbReference type="NCBIfam" id="TIGR01207">
    <property type="entry name" value="rmlA"/>
    <property type="match status" value="1"/>
</dbReference>
<dbReference type="GO" id="GO:0008879">
    <property type="term" value="F:glucose-1-phosphate thymidylyltransferase activity"/>
    <property type="evidence" value="ECO:0007669"/>
    <property type="project" value="UniProtKB-EC"/>
</dbReference>
<dbReference type="OrthoDB" id="9803871at2"/>
<comment type="catalytic activity">
    <reaction evidence="8 9">
        <text>dTTP + alpha-D-glucose 1-phosphate + H(+) = dTDP-alpha-D-glucose + diphosphate</text>
        <dbReference type="Rhea" id="RHEA:15225"/>
        <dbReference type="ChEBI" id="CHEBI:15378"/>
        <dbReference type="ChEBI" id="CHEBI:33019"/>
        <dbReference type="ChEBI" id="CHEBI:37568"/>
        <dbReference type="ChEBI" id="CHEBI:57477"/>
        <dbReference type="ChEBI" id="CHEBI:58601"/>
        <dbReference type="EC" id="2.7.7.24"/>
    </reaction>
</comment>
<name>A0A845Q8F7_9HYPH</name>
<evidence type="ECO:0000256" key="7">
    <source>
        <dbReference type="ARBA" id="ARBA00022842"/>
    </source>
</evidence>
<dbReference type="GO" id="GO:0046872">
    <property type="term" value="F:metal ion binding"/>
    <property type="evidence" value="ECO:0007669"/>
    <property type="project" value="UniProtKB-KW"/>
</dbReference>
<comment type="similarity">
    <text evidence="2 9">Belongs to the glucose-1-phosphate thymidylyltransferase family.</text>
</comment>
<evidence type="ECO:0000256" key="9">
    <source>
        <dbReference type="RuleBase" id="RU003706"/>
    </source>
</evidence>
<comment type="function">
    <text evidence="9">Catalyzes the formation of dTDP-glucose, from dTTP and glucose 1-phosphate, as well as its pyrophosphorolysis.</text>
</comment>
<protein>
    <recommendedName>
        <fullName evidence="3 9">Glucose-1-phosphate thymidylyltransferase</fullName>
        <ecNumber evidence="3 9">2.7.7.24</ecNumber>
    </recommendedName>
</protein>
<keyword evidence="7 9" id="KW-0460">Magnesium</keyword>
<dbReference type="AlphaFoldDB" id="A0A845Q8F7"/>
<dbReference type="GeneID" id="300656388"/>
<comment type="caution">
    <text evidence="11">The sequence shown here is derived from an EMBL/GenBank/DDBJ whole genome shotgun (WGS) entry which is preliminary data.</text>
</comment>
<evidence type="ECO:0000256" key="2">
    <source>
        <dbReference type="ARBA" id="ARBA00010480"/>
    </source>
</evidence>
<proteinExistence type="inferred from homology"/>
<dbReference type="PANTHER" id="PTHR43532">
    <property type="entry name" value="GLUCOSE-1-PHOSPHATE THYMIDYLYLTRANSFERASE"/>
    <property type="match status" value="1"/>
</dbReference>
<dbReference type="EMBL" id="WXYQ01000001">
    <property type="protein sequence ID" value="NBG94331.1"/>
    <property type="molecule type" value="Genomic_DNA"/>
</dbReference>
<evidence type="ECO:0000313" key="12">
    <source>
        <dbReference type="Proteomes" id="UP000470384"/>
    </source>
</evidence>
<evidence type="ECO:0000256" key="1">
    <source>
        <dbReference type="ARBA" id="ARBA00001946"/>
    </source>
</evidence>
<dbReference type="SUPFAM" id="SSF53448">
    <property type="entry name" value="Nucleotide-diphospho-sugar transferases"/>
    <property type="match status" value="1"/>
</dbReference>
<dbReference type="PANTHER" id="PTHR43532:SF1">
    <property type="entry name" value="GLUCOSE-1-PHOSPHATE THYMIDYLYLTRANSFERASE 1"/>
    <property type="match status" value="1"/>
</dbReference>
<dbReference type="FunFam" id="3.90.550.10:FF:000023">
    <property type="entry name" value="Glucose-1-phosphate thymidylyltransferase"/>
    <property type="match status" value="1"/>
</dbReference>
<dbReference type="InterPro" id="IPR029044">
    <property type="entry name" value="Nucleotide-diphossugar_trans"/>
</dbReference>
<dbReference type="CDD" id="cd02538">
    <property type="entry name" value="G1P_TT_short"/>
    <property type="match status" value="1"/>
</dbReference>
<evidence type="ECO:0000256" key="4">
    <source>
        <dbReference type="ARBA" id="ARBA00022679"/>
    </source>
</evidence>
<dbReference type="RefSeq" id="WP_160586452.1">
    <property type="nucleotide sequence ID" value="NZ_BMHN01000001.1"/>
</dbReference>
<comment type="cofactor">
    <cofactor evidence="1">
        <name>Mg(2+)</name>
        <dbReference type="ChEBI" id="CHEBI:18420"/>
    </cofactor>
</comment>
<dbReference type="EC" id="2.7.7.24" evidence="3 9"/>
<accession>A0A845Q8F7</accession>
<evidence type="ECO:0000259" key="10">
    <source>
        <dbReference type="Pfam" id="PF00483"/>
    </source>
</evidence>
<dbReference type="InterPro" id="IPR005835">
    <property type="entry name" value="NTP_transferase_dom"/>
</dbReference>
<keyword evidence="4 9" id="KW-0808">Transferase</keyword>
<keyword evidence="5 9" id="KW-0548">Nucleotidyltransferase</keyword>
<keyword evidence="12" id="KW-1185">Reference proteome</keyword>
<sequence>MKGIILAGGSGTRLFPVTKAVSKQLLPVYDKPMVYYPLSTLMLTGIKDILIITRPEDADAYKALLGDGSQWGLTLSYVTQARPEGLAQAFTLGREFLDGSPCALVLGDNIFHGAGLSGQLLNAAHLNDGATVFAYWVGDPHRYGVIELDDQGNALGVEEKPQNPKSNYVLTGLYFFDGDVSDAAAELTPSARGELEITSLIEIYRKAGRLKVEFLGRGYAWLDTGTHDSLLQASQFVQTIEERQSLKIGCPEEIAYRSGYISREQLVAIAESFGESSYADYLQLIARSRV</sequence>
<dbReference type="Gene3D" id="3.90.550.10">
    <property type="entry name" value="Spore Coat Polysaccharide Biosynthesis Protein SpsA, Chain A"/>
    <property type="match status" value="1"/>
</dbReference>
<reference evidence="11 12" key="1">
    <citation type="journal article" date="2016" name="Int. J. Syst. Evol. Microbiol.">
        <title>Pyruvatibacter mobilis gen. nov., sp. nov., a marine bacterium from the culture broth of Picochlorum sp. 122.</title>
        <authorList>
            <person name="Wang G."/>
            <person name="Tang M."/>
            <person name="Wu H."/>
            <person name="Dai S."/>
            <person name="Li T."/>
            <person name="Chen C."/>
            <person name="He H."/>
            <person name="Fan J."/>
            <person name="Xiang W."/>
            <person name="Li X."/>
        </authorList>
    </citation>
    <scope>NUCLEOTIDE SEQUENCE [LARGE SCALE GENOMIC DNA]</scope>
    <source>
        <strain evidence="11 12">GYP-11</strain>
    </source>
</reference>
<evidence type="ECO:0000256" key="6">
    <source>
        <dbReference type="ARBA" id="ARBA00022723"/>
    </source>
</evidence>
<evidence type="ECO:0000256" key="8">
    <source>
        <dbReference type="ARBA" id="ARBA00049336"/>
    </source>
</evidence>
<feature type="domain" description="Nucleotidyl transferase" evidence="10">
    <location>
        <begin position="2"/>
        <end position="238"/>
    </location>
</feature>
<dbReference type="Proteomes" id="UP000470384">
    <property type="component" value="Unassembled WGS sequence"/>
</dbReference>